<evidence type="ECO:0000256" key="4">
    <source>
        <dbReference type="ARBA" id="ARBA00022723"/>
    </source>
</evidence>
<comment type="caution">
    <text evidence="11">The sequence shown here is derived from an EMBL/GenBank/DDBJ whole genome shotgun (WGS) entry which is preliminary data.</text>
</comment>
<evidence type="ECO:0000256" key="7">
    <source>
        <dbReference type="ARBA" id="ARBA00022833"/>
    </source>
</evidence>
<feature type="domain" description="RING-type" evidence="10">
    <location>
        <begin position="64"/>
        <end position="111"/>
    </location>
</feature>
<evidence type="ECO:0000313" key="11">
    <source>
        <dbReference type="EMBL" id="KAA1138692.1"/>
    </source>
</evidence>
<dbReference type="EMBL" id="VDEP01000002">
    <property type="protein sequence ID" value="KAA1138692.1"/>
    <property type="molecule type" value="Genomic_DNA"/>
</dbReference>
<dbReference type="Gene3D" id="3.30.40.10">
    <property type="entry name" value="Zinc/RING finger domain, C3HC4 (zinc finger)"/>
    <property type="match status" value="1"/>
</dbReference>
<evidence type="ECO:0000256" key="1">
    <source>
        <dbReference type="ARBA" id="ARBA00000900"/>
    </source>
</evidence>
<organism evidence="11 12">
    <name type="scientific">Puccinia graminis f. sp. tritici</name>
    <dbReference type="NCBI Taxonomy" id="56615"/>
    <lineage>
        <taxon>Eukaryota</taxon>
        <taxon>Fungi</taxon>
        <taxon>Dikarya</taxon>
        <taxon>Basidiomycota</taxon>
        <taxon>Pucciniomycotina</taxon>
        <taxon>Pucciniomycetes</taxon>
        <taxon>Pucciniales</taxon>
        <taxon>Pucciniaceae</taxon>
        <taxon>Puccinia</taxon>
    </lineage>
</organism>
<evidence type="ECO:0000256" key="2">
    <source>
        <dbReference type="ARBA" id="ARBA00012483"/>
    </source>
</evidence>
<evidence type="ECO:0000256" key="9">
    <source>
        <dbReference type="SAM" id="SignalP"/>
    </source>
</evidence>
<feature type="signal peptide" evidence="9">
    <location>
        <begin position="1"/>
        <end position="26"/>
    </location>
</feature>
<evidence type="ECO:0000313" key="12">
    <source>
        <dbReference type="Proteomes" id="UP000325313"/>
    </source>
</evidence>
<dbReference type="GO" id="GO:0008270">
    <property type="term" value="F:zinc ion binding"/>
    <property type="evidence" value="ECO:0007669"/>
    <property type="project" value="UniProtKB-KW"/>
</dbReference>
<evidence type="ECO:0000256" key="5">
    <source>
        <dbReference type="ARBA" id="ARBA00022771"/>
    </source>
</evidence>
<evidence type="ECO:0000259" key="10">
    <source>
        <dbReference type="PROSITE" id="PS50089"/>
    </source>
</evidence>
<dbReference type="PROSITE" id="PS50089">
    <property type="entry name" value="ZF_RING_2"/>
    <property type="match status" value="1"/>
</dbReference>
<dbReference type="Proteomes" id="UP000325313">
    <property type="component" value="Unassembled WGS sequence"/>
</dbReference>
<evidence type="ECO:0000256" key="3">
    <source>
        <dbReference type="ARBA" id="ARBA00022679"/>
    </source>
</evidence>
<dbReference type="PANTHER" id="PTHR22937">
    <property type="entry name" value="E3 UBIQUITIN-PROTEIN LIGASE RNF165"/>
    <property type="match status" value="1"/>
</dbReference>
<dbReference type="InterPro" id="IPR045191">
    <property type="entry name" value="MBR1/2-like"/>
</dbReference>
<keyword evidence="6" id="KW-0833">Ubl conjugation pathway</keyword>
<evidence type="ECO:0000256" key="6">
    <source>
        <dbReference type="ARBA" id="ARBA00022786"/>
    </source>
</evidence>
<accession>A0A5B0SL94</accession>
<comment type="catalytic activity">
    <reaction evidence="1">
        <text>S-ubiquitinyl-[E2 ubiquitin-conjugating enzyme]-L-cysteine + [acceptor protein]-L-lysine = [E2 ubiquitin-conjugating enzyme]-L-cysteine + N(6)-ubiquitinyl-[acceptor protein]-L-lysine.</text>
        <dbReference type="EC" id="2.3.2.27"/>
    </reaction>
</comment>
<proteinExistence type="predicted"/>
<keyword evidence="9" id="KW-0732">Signal</keyword>
<dbReference type="SMART" id="SM00184">
    <property type="entry name" value="RING"/>
    <property type="match status" value="1"/>
</dbReference>
<reference evidence="11 12" key="1">
    <citation type="submission" date="2019-05" db="EMBL/GenBank/DDBJ databases">
        <title>Emergence of the Ug99 lineage of the wheat stem rust pathogen through somatic hybridization.</title>
        <authorList>
            <person name="Li F."/>
            <person name="Upadhyaya N.M."/>
            <person name="Sperschneider J."/>
            <person name="Matny O."/>
            <person name="Nguyen-Phuc H."/>
            <person name="Mago R."/>
            <person name="Raley C."/>
            <person name="Miller M.E."/>
            <person name="Silverstein K.A.T."/>
            <person name="Henningsen E."/>
            <person name="Hirsch C.D."/>
            <person name="Visser B."/>
            <person name="Pretorius Z.A."/>
            <person name="Steffenson B.J."/>
            <person name="Schwessinger B."/>
            <person name="Dodds P.N."/>
            <person name="Figueroa M."/>
        </authorList>
    </citation>
    <scope>NUCLEOTIDE SEQUENCE [LARGE SCALE GENOMIC DNA]</scope>
    <source>
        <strain evidence="11 12">Ug99</strain>
    </source>
</reference>
<dbReference type="AlphaFoldDB" id="A0A5B0SL94"/>
<keyword evidence="3" id="KW-0808">Transferase</keyword>
<dbReference type="EC" id="2.3.2.27" evidence="2"/>
<dbReference type="GO" id="GO:0061630">
    <property type="term" value="F:ubiquitin protein ligase activity"/>
    <property type="evidence" value="ECO:0007669"/>
    <property type="project" value="UniProtKB-EC"/>
</dbReference>
<dbReference type="InterPro" id="IPR013083">
    <property type="entry name" value="Znf_RING/FYVE/PHD"/>
</dbReference>
<protein>
    <recommendedName>
        <fullName evidence="2">RING-type E3 ubiquitin transferase</fullName>
        <ecNumber evidence="2">2.3.2.27</ecNumber>
    </recommendedName>
</protein>
<dbReference type="SUPFAM" id="SSF57850">
    <property type="entry name" value="RING/U-box"/>
    <property type="match status" value="1"/>
</dbReference>
<keyword evidence="5 8" id="KW-0863">Zinc-finger</keyword>
<dbReference type="PANTHER" id="PTHR22937:SF65">
    <property type="entry name" value="E3 UBIQUITIN-PROTEIN LIGASE ARK2C"/>
    <property type="match status" value="1"/>
</dbReference>
<name>A0A5B0SL94_PUCGR</name>
<gene>
    <name evidence="11" type="ORF">PGTUg99_034746</name>
</gene>
<dbReference type="InterPro" id="IPR001841">
    <property type="entry name" value="Znf_RING"/>
</dbReference>
<keyword evidence="7" id="KW-0862">Zinc</keyword>
<dbReference type="Pfam" id="PF13639">
    <property type="entry name" value="zf-RING_2"/>
    <property type="match status" value="1"/>
</dbReference>
<evidence type="ECO:0000256" key="8">
    <source>
        <dbReference type="PROSITE-ProRule" id="PRU00175"/>
    </source>
</evidence>
<sequence length="164" mass="18226">MKLPRLTSLFFSSAFLILLLLKISQEAVIPSRRVELVSQYDCKENGLAPAGIGKASVSSEEKICVVCQEDLQSAKDNLKQPIGALDGCGHSFHRACADQWLVASGTCPTCRHEYKLEYKLNTDKFVETCVKRAAFVPNSCFPGCCDLCSRITMSHYHGMCRDER</sequence>
<keyword evidence="4" id="KW-0479">Metal-binding</keyword>
<feature type="chain" id="PRO_5022927706" description="RING-type E3 ubiquitin transferase" evidence="9">
    <location>
        <begin position="27"/>
        <end position="164"/>
    </location>
</feature>